<feature type="domain" description="Knr4/Smi1-like" evidence="1">
    <location>
        <begin position="24"/>
        <end position="147"/>
    </location>
</feature>
<dbReference type="EMBL" id="JBHTLP010000045">
    <property type="protein sequence ID" value="MFD1145497.1"/>
    <property type="molecule type" value="Genomic_DNA"/>
</dbReference>
<accession>A0ABW3QFK3</accession>
<gene>
    <name evidence="2" type="ORF">ACFQ4C_30505</name>
</gene>
<dbReference type="Proteomes" id="UP001597116">
    <property type="component" value="Unassembled WGS sequence"/>
</dbReference>
<dbReference type="InterPro" id="IPR018958">
    <property type="entry name" value="Knr4/Smi1-like_dom"/>
</dbReference>
<proteinExistence type="predicted"/>
<dbReference type="InterPro" id="IPR037883">
    <property type="entry name" value="Knr4/Smi1-like_sf"/>
</dbReference>
<dbReference type="Pfam" id="PF09346">
    <property type="entry name" value="SMI1_KNR4"/>
    <property type="match status" value="1"/>
</dbReference>
<dbReference type="RefSeq" id="WP_379885888.1">
    <property type="nucleotide sequence ID" value="NZ_JBHTLP010000045.1"/>
</dbReference>
<dbReference type="SMART" id="SM00860">
    <property type="entry name" value="SMI1_KNR4"/>
    <property type="match status" value="1"/>
</dbReference>
<dbReference type="Gene3D" id="3.40.1580.10">
    <property type="entry name" value="SMI1/KNR4-like"/>
    <property type="match status" value="1"/>
</dbReference>
<keyword evidence="3" id="KW-1185">Reference proteome</keyword>
<organism evidence="2 3">
    <name type="scientific">Larkinella insperata</name>
    <dbReference type="NCBI Taxonomy" id="332158"/>
    <lineage>
        <taxon>Bacteria</taxon>
        <taxon>Pseudomonadati</taxon>
        <taxon>Bacteroidota</taxon>
        <taxon>Cytophagia</taxon>
        <taxon>Cytophagales</taxon>
        <taxon>Spirosomataceae</taxon>
        <taxon>Larkinella</taxon>
    </lineage>
</organism>
<reference evidence="3" key="1">
    <citation type="journal article" date="2019" name="Int. J. Syst. Evol. Microbiol.">
        <title>The Global Catalogue of Microorganisms (GCM) 10K type strain sequencing project: providing services to taxonomists for standard genome sequencing and annotation.</title>
        <authorList>
            <consortium name="The Broad Institute Genomics Platform"/>
            <consortium name="The Broad Institute Genome Sequencing Center for Infectious Disease"/>
            <person name="Wu L."/>
            <person name="Ma J."/>
        </authorList>
    </citation>
    <scope>NUCLEOTIDE SEQUENCE [LARGE SCALE GENOMIC DNA]</scope>
    <source>
        <strain evidence="3">CCUG 55608</strain>
    </source>
</reference>
<dbReference type="SUPFAM" id="SSF160631">
    <property type="entry name" value="SMI1/KNR4-like"/>
    <property type="match status" value="1"/>
</dbReference>
<protein>
    <submittedName>
        <fullName evidence="2">SMI1/KNR4 family protein</fullName>
    </submittedName>
</protein>
<comment type="caution">
    <text evidence="2">The sequence shown here is derived from an EMBL/GenBank/DDBJ whole genome shotgun (WGS) entry which is preliminary data.</text>
</comment>
<evidence type="ECO:0000259" key="1">
    <source>
        <dbReference type="SMART" id="SM00860"/>
    </source>
</evidence>
<sequence>MQAGQSRLQQLYQFSPELLELGPPILDNRLEDFEKTIGFMLPDDFKYLLKAHNGFSLNGIEVYGLDAALRGSALDQIYQIEHYEVANAMPDALLPFCADGAGNHYCLDLSRYHNGRSPVVFWQHDCRYESRDDLETCQASFCEWVDEVFIGWTLEEYNYDGSPKG</sequence>
<evidence type="ECO:0000313" key="3">
    <source>
        <dbReference type="Proteomes" id="UP001597116"/>
    </source>
</evidence>
<name>A0ABW3QFK3_9BACT</name>
<evidence type="ECO:0000313" key="2">
    <source>
        <dbReference type="EMBL" id="MFD1145497.1"/>
    </source>
</evidence>